<dbReference type="EMBL" id="CP034841">
    <property type="protein sequence ID" value="QBF34685.1"/>
    <property type="molecule type" value="Genomic_DNA"/>
</dbReference>
<dbReference type="Gene3D" id="3.40.50.450">
    <property type="match status" value="1"/>
</dbReference>
<evidence type="ECO:0000313" key="2">
    <source>
        <dbReference type="Proteomes" id="UP000289326"/>
    </source>
</evidence>
<accession>A0A4P6MM31</accession>
<dbReference type="GO" id="GO:0016740">
    <property type="term" value="F:transferase activity"/>
    <property type="evidence" value="ECO:0007669"/>
    <property type="project" value="UniProtKB-KW"/>
</dbReference>
<keyword evidence="2" id="KW-1185">Reference proteome</keyword>
<dbReference type="RefSeq" id="WP_130429462.1">
    <property type="nucleotide sequence ID" value="NZ_CP034841.1"/>
</dbReference>
<evidence type="ECO:0000313" key="1">
    <source>
        <dbReference type="EMBL" id="QBF34685.1"/>
    </source>
</evidence>
<dbReference type="AlphaFoldDB" id="A0A4P6MM31"/>
<dbReference type="Pfam" id="PF05014">
    <property type="entry name" value="Nuc_deoxyrib_tr"/>
    <property type="match status" value="1"/>
</dbReference>
<dbReference type="InterPro" id="IPR007710">
    <property type="entry name" value="Nucleoside_deoxyribTrfase"/>
</dbReference>
<sequence length="159" mass="18029">MKKIYFANALFSQAELTFNEYVVKKIRNLGKYEVYLPQENFSINDKTQFADSKKIYLADKKELDSSQILVAVLDGLVIDPGVAAEIGMAAQRGMKIYGLITDSRKTGYLQKDDARFELICNSKAESQFMYFNLFVIGAVKANGELFDNVDDLIKELNKQ</sequence>
<organism evidence="1 2">
    <name type="scientific">Mycoplasmopsis phocirhinis</name>
    <dbReference type="NCBI Taxonomy" id="142650"/>
    <lineage>
        <taxon>Bacteria</taxon>
        <taxon>Bacillati</taxon>
        <taxon>Mycoplasmatota</taxon>
        <taxon>Mycoplasmoidales</taxon>
        <taxon>Metamycoplasmataceae</taxon>
        <taxon>Mycoplasmopsis</taxon>
    </lineage>
</organism>
<keyword evidence="1" id="KW-0808">Transferase</keyword>
<dbReference type="GO" id="GO:0070694">
    <property type="term" value="F:5-hydroxymethyl-dUMP N-hydrolase activity"/>
    <property type="evidence" value="ECO:0007669"/>
    <property type="project" value="TreeGrafter"/>
</dbReference>
<dbReference type="SUPFAM" id="SSF52309">
    <property type="entry name" value="N-(deoxy)ribosyltransferase-like"/>
    <property type="match status" value="1"/>
</dbReference>
<dbReference type="InterPro" id="IPR051239">
    <property type="entry name" value="2'-dNMP_N-hydrolase"/>
</dbReference>
<dbReference type="PANTHER" id="PTHR15364">
    <property type="entry name" value="2'-DEOXYNUCLEOSIDE 5'-PHOSPHATE N-HYDROLASE 1"/>
    <property type="match status" value="1"/>
</dbReference>
<proteinExistence type="predicted"/>
<name>A0A4P6MM31_9BACT</name>
<dbReference type="OrthoDB" id="397706at2"/>
<dbReference type="KEGG" id="mphi:EG856_01990"/>
<reference evidence="1 2" key="1">
    <citation type="submission" date="2019-01" db="EMBL/GenBank/DDBJ databases">
        <title>Complete sequence and annotation of the Mycoplasma phocirhinis strain 852T genome.</title>
        <authorList>
            <person name="Frasca S.Jr."/>
            <person name="Kutish G.F."/>
            <person name="Castellanos Gell J."/>
            <person name="Michaels D.L."/>
            <person name="Brown D.R."/>
        </authorList>
    </citation>
    <scope>NUCLEOTIDE SEQUENCE [LARGE SCALE GENOMIC DNA]</scope>
    <source>
        <strain evidence="1 2">852</strain>
    </source>
</reference>
<dbReference type="Proteomes" id="UP000289326">
    <property type="component" value="Chromosome"/>
</dbReference>
<gene>
    <name evidence="1" type="ORF">EG856_01990</name>
</gene>
<dbReference type="GO" id="GO:0009159">
    <property type="term" value="P:deoxyribonucleoside monophosphate catabolic process"/>
    <property type="evidence" value="ECO:0007669"/>
    <property type="project" value="TreeGrafter"/>
</dbReference>
<protein>
    <submittedName>
        <fullName evidence="1">Nucleoside 2-deoxyribosyltransferase</fullName>
    </submittedName>
</protein>
<dbReference type="PANTHER" id="PTHR15364:SF0">
    <property type="entry name" value="2'-DEOXYNUCLEOSIDE 5'-PHOSPHATE N-HYDROLASE 1"/>
    <property type="match status" value="1"/>
</dbReference>